<dbReference type="PROSITE" id="PS51371">
    <property type="entry name" value="CBS"/>
    <property type="match status" value="2"/>
</dbReference>
<proteinExistence type="inferred from homology"/>
<protein>
    <submittedName>
        <fullName evidence="8">HlyC/CorC family transporter</fullName>
    </submittedName>
</protein>
<dbReference type="InterPro" id="IPR044751">
    <property type="entry name" value="Ion_transp-like_CBS"/>
</dbReference>
<evidence type="ECO:0000256" key="4">
    <source>
        <dbReference type="ARBA" id="ARBA00022737"/>
    </source>
</evidence>
<dbReference type="Pfam" id="PF03471">
    <property type="entry name" value="CorC_HlyC"/>
    <property type="match status" value="1"/>
</dbReference>
<accession>A0A7G9S5H1</accession>
<feature type="domain" description="CBS" evidence="7">
    <location>
        <begin position="76"/>
        <end position="138"/>
    </location>
</feature>
<dbReference type="InterPro" id="IPR046342">
    <property type="entry name" value="CBS_dom_sf"/>
</dbReference>
<comment type="subcellular location">
    <subcellularLocation>
        <location evidence="1">Cell membrane</location>
        <topology evidence="1">Multi-pass membrane protein</topology>
    </subcellularLocation>
</comment>
<name>A0A7G9S5H1_9MICO</name>
<evidence type="ECO:0000256" key="2">
    <source>
        <dbReference type="ARBA" id="ARBA00006337"/>
    </source>
</evidence>
<dbReference type="PANTHER" id="PTHR22777:SF32">
    <property type="entry name" value="UPF0053 INNER MEMBRANE PROTEIN YFJD"/>
    <property type="match status" value="1"/>
</dbReference>
<evidence type="ECO:0000259" key="7">
    <source>
        <dbReference type="PROSITE" id="PS51371"/>
    </source>
</evidence>
<dbReference type="Proteomes" id="UP000515934">
    <property type="component" value="Chromosome"/>
</dbReference>
<dbReference type="GO" id="GO:0005886">
    <property type="term" value="C:plasma membrane"/>
    <property type="evidence" value="ECO:0007669"/>
    <property type="project" value="UniProtKB-SubCell"/>
</dbReference>
<dbReference type="InterPro" id="IPR005170">
    <property type="entry name" value="Transptr-assoc_dom"/>
</dbReference>
<evidence type="ECO:0000256" key="3">
    <source>
        <dbReference type="ARBA" id="ARBA00022475"/>
    </source>
</evidence>
<gene>
    <name evidence="8" type="ORF">H9L06_01595</name>
</gene>
<evidence type="ECO:0000256" key="1">
    <source>
        <dbReference type="ARBA" id="ARBA00004651"/>
    </source>
</evidence>
<dbReference type="InterPro" id="IPR016169">
    <property type="entry name" value="FAD-bd_PCMH_sub2"/>
</dbReference>
<dbReference type="Gene3D" id="3.10.580.10">
    <property type="entry name" value="CBS-domain"/>
    <property type="match status" value="1"/>
</dbReference>
<keyword evidence="9" id="KW-1185">Reference proteome</keyword>
<evidence type="ECO:0000313" key="9">
    <source>
        <dbReference type="Proteomes" id="UP000515934"/>
    </source>
</evidence>
<dbReference type="Pfam" id="PF00571">
    <property type="entry name" value="CBS"/>
    <property type="match status" value="2"/>
</dbReference>
<keyword evidence="4" id="KW-0677">Repeat</keyword>
<dbReference type="SUPFAM" id="SSF56176">
    <property type="entry name" value="FAD-binding/transporter-associated domain-like"/>
    <property type="match status" value="1"/>
</dbReference>
<reference evidence="8 9" key="1">
    <citation type="submission" date="2020-08" db="EMBL/GenBank/DDBJ databases">
        <title>Genome sequence of Leucobacter denitrificans KACC 14055T.</title>
        <authorList>
            <person name="Hyun D.-W."/>
            <person name="Bae J.-W."/>
        </authorList>
    </citation>
    <scope>NUCLEOTIDE SEQUENCE [LARGE SCALE GENOMIC DNA]</scope>
    <source>
        <strain evidence="8 9">KACC 14055</strain>
    </source>
</reference>
<dbReference type="Gene3D" id="3.30.465.10">
    <property type="match status" value="1"/>
</dbReference>
<dbReference type="InterPro" id="IPR000644">
    <property type="entry name" value="CBS_dom"/>
</dbReference>
<dbReference type="InterPro" id="IPR036318">
    <property type="entry name" value="FAD-bd_PCMH-like_sf"/>
</dbReference>
<evidence type="ECO:0000256" key="6">
    <source>
        <dbReference type="PROSITE-ProRule" id="PRU00703"/>
    </source>
</evidence>
<keyword evidence="3" id="KW-1003">Cell membrane</keyword>
<dbReference type="SUPFAM" id="SSF54631">
    <property type="entry name" value="CBS-domain pair"/>
    <property type="match status" value="1"/>
</dbReference>
<keyword evidence="5 6" id="KW-0129">CBS domain</keyword>
<dbReference type="GO" id="GO:0050660">
    <property type="term" value="F:flavin adenine dinucleotide binding"/>
    <property type="evidence" value="ECO:0007669"/>
    <property type="project" value="InterPro"/>
</dbReference>
<sequence>MGSQPDGPGQPLIVRVATSVRRIADRVALGRGQVRDEQQLLDVVDQAAELALLEEDDRDYIHSIVEFGDKFAREVMVPRTDMVTVNSDVSVREALEVLLNSRHSRVPVIGEDADEVLGVVYLRDASSFVLRRSNEADESTVTRIMKPAMFVPEVQRADRLLRQMQQESNHLALVVDEYGGTSGLVTLEDLIEEVLGDISDEHDRETSDVIREADDVYLVSARLSIDDLGELFDVDLDDEEVDTVGGLFAKWLGRLPEVGDVVTGEGIGLEAVEIERRRQRLISARARRVDPLTGEIRLPMLGDEE</sequence>
<dbReference type="KEGG" id="ldn:H9L06_01595"/>
<dbReference type="EMBL" id="CP060716">
    <property type="protein sequence ID" value="QNN63096.1"/>
    <property type="molecule type" value="Genomic_DNA"/>
</dbReference>
<dbReference type="SMART" id="SM00116">
    <property type="entry name" value="CBS"/>
    <property type="match status" value="2"/>
</dbReference>
<dbReference type="PANTHER" id="PTHR22777">
    <property type="entry name" value="HEMOLYSIN-RELATED"/>
    <property type="match status" value="1"/>
</dbReference>
<keyword evidence="3" id="KW-0472">Membrane</keyword>
<evidence type="ECO:0000256" key="5">
    <source>
        <dbReference type="ARBA" id="ARBA00023122"/>
    </source>
</evidence>
<evidence type="ECO:0000313" key="8">
    <source>
        <dbReference type="EMBL" id="QNN63096.1"/>
    </source>
</evidence>
<organism evidence="8 9">
    <name type="scientific">Leucobacter denitrificans</name>
    <dbReference type="NCBI Taxonomy" id="683042"/>
    <lineage>
        <taxon>Bacteria</taxon>
        <taxon>Bacillati</taxon>
        <taxon>Actinomycetota</taxon>
        <taxon>Actinomycetes</taxon>
        <taxon>Micrococcales</taxon>
        <taxon>Microbacteriaceae</taxon>
        <taxon>Leucobacter</taxon>
    </lineage>
</organism>
<dbReference type="FunFam" id="3.10.580.10:FF:000002">
    <property type="entry name" value="Magnesium/cobalt efflux protein CorC"/>
    <property type="match status" value="1"/>
</dbReference>
<comment type="similarity">
    <text evidence="2">Belongs to the UPF0053 family.</text>
</comment>
<dbReference type="AlphaFoldDB" id="A0A7G9S5H1"/>
<dbReference type="SMART" id="SM01091">
    <property type="entry name" value="CorC_HlyC"/>
    <property type="match status" value="1"/>
</dbReference>
<feature type="domain" description="CBS" evidence="7">
    <location>
        <begin position="144"/>
        <end position="201"/>
    </location>
</feature>
<dbReference type="CDD" id="cd04590">
    <property type="entry name" value="CBS_pair_CorC_HlyC_assoc"/>
    <property type="match status" value="1"/>
</dbReference>